<evidence type="ECO:0000259" key="1">
    <source>
        <dbReference type="SMART" id="SM00255"/>
    </source>
</evidence>
<protein>
    <submittedName>
        <fullName evidence="2">Uncharacterized protein DUF4062</fullName>
    </submittedName>
</protein>
<dbReference type="InterPro" id="IPR025139">
    <property type="entry name" value="DUF4062"/>
</dbReference>
<dbReference type="Gene3D" id="3.40.50.10140">
    <property type="entry name" value="Toll/interleukin-1 receptor homology (TIR) domain"/>
    <property type="match status" value="1"/>
</dbReference>
<dbReference type="AlphaFoldDB" id="A0A428MMP4"/>
<dbReference type="GO" id="GO:0007165">
    <property type="term" value="P:signal transduction"/>
    <property type="evidence" value="ECO:0007669"/>
    <property type="project" value="InterPro"/>
</dbReference>
<keyword evidence="3" id="KW-1185">Reference proteome</keyword>
<accession>A0A428MMP4</accession>
<dbReference type="SUPFAM" id="SSF52200">
    <property type="entry name" value="Toll/Interleukin receptor TIR domain"/>
    <property type="match status" value="1"/>
</dbReference>
<dbReference type="OrthoDB" id="104289at2"/>
<organism evidence="2 3">
    <name type="scientific">Edaphobacter aggregans</name>
    <dbReference type="NCBI Taxonomy" id="570835"/>
    <lineage>
        <taxon>Bacteria</taxon>
        <taxon>Pseudomonadati</taxon>
        <taxon>Acidobacteriota</taxon>
        <taxon>Terriglobia</taxon>
        <taxon>Terriglobales</taxon>
        <taxon>Acidobacteriaceae</taxon>
        <taxon>Edaphobacter</taxon>
    </lineage>
</organism>
<dbReference type="Pfam" id="PF13271">
    <property type="entry name" value="DUF4062"/>
    <property type="match status" value="1"/>
</dbReference>
<dbReference type="EMBL" id="RSDW01000001">
    <property type="protein sequence ID" value="RSL18145.1"/>
    <property type="molecule type" value="Genomic_DNA"/>
</dbReference>
<gene>
    <name evidence="2" type="ORF">EDE15_3701</name>
</gene>
<name>A0A428MMP4_9BACT</name>
<dbReference type="SMART" id="SM00255">
    <property type="entry name" value="TIR"/>
    <property type="match status" value="1"/>
</dbReference>
<dbReference type="InterPro" id="IPR035897">
    <property type="entry name" value="Toll_tir_struct_dom_sf"/>
</dbReference>
<feature type="domain" description="TIR" evidence="1">
    <location>
        <begin position="4"/>
        <end position="174"/>
    </location>
</feature>
<dbReference type="InterPro" id="IPR000157">
    <property type="entry name" value="TIR_dom"/>
</dbReference>
<comment type="caution">
    <text evidence="2">The sequence shown here is derived from an EMBL/GenBank/DDBJ whole genome shotgun (WGS) entry which is preliminary data.</text>
</comment>
<reference evidence="2 3" key="1">
    <citation type="submission" date="2018-12" db="EMBL/GenBank/DDBJ databases">
        <title>Sequencing of bacterial isolates from soil warming experiment in Harvard Forest, Massachusetts, USA.</title>
        <authorList>
            <person name="Deangelis K."/>
        </authorList>
    </citation>
    <scope>NUCLEOTIDE SEQUENCE [LARGE SCALE GENOMIC DNA]</scope>
    <source>
        <strain evidence="2 3">EB153</strain>
    </source>
</reference>
<proteinExistence type="predicted"/>
<dbReference type="Proteomes" id="UP000269669">
    <property type="component" value="Unassembled WGS sequence"/>
</dbReference>
<sequence length="495" mass="55877">MSFDCDAFISYTHIDNVSLVDGSKGWITNLHRALEIRVGQLLGETPEIWRDPKLTGNDVFENTLVEQLKRVAVLITVVSPRYVKSEWTRRELVEFWKAAEAQGGVKFHDKARIFKVLKTPIPRQMDPPELQPLLGYEFFHVDAETGRVRELDDVFGAQAQKDFWMKLDDLAHDIAGLLEILQGESLEGVPGVKTSTKEAVFLAETTADLKEQREAIRRDLQQHGYTVLPAQGLPLVASEMKTSLEEDLAQCRMSIHPIGKNYGLVPEGSSVSLLEIQNELAIERGKRGGFVRLLWIPAGLQVEDERQAKLIQQFRMDPRMQAEADLLETFLEDLETVIHDRLREEKPKIAQQNGSLAIAEGCRGQIYLIYDQRDASIASLYADALFNQGFEILHPTFEGDEAEVRQYHEDNLRVCNGVLIFFGSANEGWVRRKLREVQKSVGYGRTGPLPGVTISCVGAKTAEKERFRTHEAPVIFQMDGFSADILSPFISRLKS</sequence>
<evidence type="ECO:0000313" key="2">
    <source>
        <dbReference type="EMBL" id="RSL18145.1"/>
    </source>
</evidence>
<evidence type="ECO:0000313" key="3">
    <source>
        <dbReference type="Proteomes" id="UP000269669"/>
    </source>
</evidence>